<comment type="caution">
    <text evidence="2">The sequence shown here is derived from an EMBL/GenBank/DDBJ whole genome shotgun (WGS) entry which is preliminary data.</text>
</comment>
<evidence type="ECO:0000256" key="1">
    <source>
        <dbReference type="SAM" id="Phobius"/>
    </source>
</evidence>
<sequence length="331" mass="38778">MSKDHEKFCEASRALLSTSGANLKILFLSFKSILWVMFFCQHPGRISKFSFFLLNQYYGLCFSYTYFLIVWSRTYYLRRDARRVNFTINRLFFPSFSFPKGFILKDLIPYIINPSLHKIFPRSISPSCPTRRIQPFARQIKFLILLPPLTHPRIAFLSGILLDDQHPLPLLLFLHLPVPARLLSRFDGSLPTYRHRQPFLHQTQSRQTWGISLQQIKNSPIFPDWSRLSFKMFGSPAIQCPWHPFCGLSAIFSDLAPRCFSRRHVGSSGWPSTLASGRRKTARLKLPRKIGSRPSSWIMRGNRALFVNTRTWTAFLSPSRPCYRWRRLSRR</sequence>
<reference evidence="2 3" key="1">
    <citation type="submission" date="2015-08" db="EMBL/GenBank/DDBJ databases">
        <title>Next Generation Sequencing and Analysis of the Genome of Puccinia sorghi L Schw, the Causal Agent of Maize Common Rust.</title>
        <authorList>
            <person name="Rochi L."/>
            <person name="Burguener G."/>
            <person name="Darino M."/>
            <person name="Turjanski A."/>
            <person name="Kreff E."/>
            <person name="Dieguez M.J."/>
            <person name="Sacco F."/>
        </authorList>
    </citation>
    <scope>NUCLEOTIDE SEQUENCE [LARGE SCALE GENOMIC DNA]</scope>
    <source>
        <strain evidence="2 3">RO10H11247</strain>
    </source>
</reference>
<keyword evidence="3" id="KW-1185">Reference proteome</keyword>
<evidence type="ECO:0000313" key="3">
    <source>
        <dbReference type="Proteomes" id="UP000037035"/>
    </source>
</evidence>
<dbReference type="AlphaFoldDB" id="A0A0L6V696"/>
<feature type="transmembrane region" description="Helical" evidence="1">
    <location>
        <begin position="56"/>
        <end position="76"/>
    </location>
</feature>
<protein>
    <submittedName>
        <fullName evidence="2">Uncharacterized protein</fullName>
    </submittedName>
</protein>
<evidence type="ECO:0000313" key="2">
    <source>
        <dbReference type="EMBL" id="KNZ56234.1"/>
    </source>
</evidence>
<name>A0A0L6V696_9BASI</name>
<accession>A0A0L6V696</accession>
<feature type="transmembrane region" description="Helical" evidence="1">
    <location>
        <begin position="21"/>
        <end position="44"/>
    </location>
</feature>
<proteinExistence type="predicted"/>
<organism evidence="2 3">
    <name type="scientific">Puccinia sorghi</name>
    <dbReference type="NCBI Taxonomy" id="27349"/>
    <lineage>
        <taxon>Eukaryota</taxon>
        <taxon>Fungi</taxon>
        <taxon>Dikarya</taxon>
        <taxon>Basidiomycota</taxon>
        <taxon>Pucciniomycotina</taxon>
        <taxon>Pucciniomycetes</taxon>
        <taxon>Pucciniales</taxon>
        <taxon>Pucciniaceae</taxon>
        <taxon>Puccinia</taxon>
    </lineage>
</organism>
<dbReference type="EMBL" id="LAVV01007347">
    <property type="protein sequence ID" value="KNZ56234.1"/>
    <property type="molecule type" value="Genomic_DNA"/>
</dbReference>
<keyword evidence="1" id="KW-0812">Transmembrane</keyword>
<gene>
    <name evidence="2" type="ORF">VP01_245g3</name>
</gene>
<keyword evidence="1" id="KW-1133">Transmembrane helix</keyword>
<dbReference type="VEuPathDB" id="FungiDB:VP01_245g3"/>
<keyword evidence="1" id="KW-0472">Membrane</keyword>
<dbReference type="Proteomes" id="UP000037035">
    <property type="component" value="Unassembled WGS sequence"/>
</dbReference>